<proteinExistence type="predicted"/>
<organism evidence="6 7">
    <name type="scientific">Naegleria fowleri</name>
    <name type="common">Brain eating amoeba</name>
    <dbReference type="NCBI Taxonomy" id="5763"/>
    <lineage>
        <taxon>Eukaryota</taxon>
        <taxon>Discoba</taxon>
        <taxon>Heterolobosea</taxon>
        <taxon>Tetramitia</taxon>
        <taxon>Eutetramitia</taxon>
        <taxon>Vahlkampfiidae</taxon>
        <taxon>Naegleria</taxon>
    </lineage>
</organism>
<dbReference type="VEuPathDB" id="AmoebaDB:NfTy_030870"/>
<gene>
    <name evidence="6" type="ORF">FDP41_000637</name>
</gene>
<accession>A0A6A5CHJ5</accession>
<evidence type="ECO:0000256" key="3">
    <source>
        <dbReference type="ARBA" id="ARBA00022833"/>
    </source>
</evidence>
<comment type="caution">
    <text evidence="6">The sequence shown here is derived from an EMBL/GenBank/DDBJ whole genome shotgun (WGS) entry which is preliminary data.</text>
</comment>
<evidence type="ECO:0000313" key="7">
    <source>
        <dbReference type="Proteomes" id="UP000444721"/>
    </source>
</evidence>
<evidence type="ECO:0000256" key="2">
    <source>
        <dbReference type="ARBA" id="ARBA00022771"/>
    </source>
</evidence>
<dbReference type="AlphaFoldDB" id="A0A6A5CHJ5"/>
<feature type="region of interest" description="Disordered" evidence="4">
    <location>
        <begin position="61"/>
        <end position="84"/>
    </location>
</feature>
<dbReference type="InterPro" id="IPR002653">
    <property type="entry name" value="Znf_A20"/>
</dbReference>
<dbReference type="SUPFAM" id="SSF57716">
    <property type="entry name" value="Glucocorticoid receptor-like (DNA-binding domain)"/>
    <property type="match status" value="1"/>
</dbReference>
<evidence type="ECO:0000256" key="1">
    <source>
        <dbReference type="ARBA" id="ARBA00022723"/>
    </source>
</evidence>
<keyword evidence="7" id="KW-1185">Reference proteome</keyword>
<sequence length="426" mass="48976">MSACRAGCGFFGNEANKGYCSKCYRTHASENDNAAFEQWLQQHTKAVNKIVEENIKRKLEWQQAEPNDNNSKKRKQMEGEPKWPPLTTNARAILENQDVFSNIARFLTPAEITPFMLSCKSFHKVANGENVWRSMFEMKYGKTELDTALIINQSNNQASANDEWKYRVKVINKFKESSDLDWNEFEKAPFILQAILHKPVSVFAKLGQVSSPFKFPPEIDVNNVKQVIEHVWAPVVSHLPTLVEFLLNCVQALYVVREQCDEDNDNTPEWYLLYIYKTSEDNQVGLHSGGVPLPYEKALKVEQEGWGMIPKSLALFYSVHDGYTKFGRRLDAWEDGVVSSNTLRSLACEIFNEDDNDDDEGKTQLLRFHHDGGGNGQTFYRTVRSDGILEEDPLTGDYDHECPEYEATISFWEFLDEMLTEENDCW</sequence>
<evidence type="ECO:0000256" key="4">
    <source>
        <dbReference type="SAM" id="MobiDB-lite"/>
    </source>
</evidence>
<dbReference type="EMBL" id="VFQX01000002">
    <property type="protein sequence ID" value="KAF0984738.1"/>
    <property type="molecule type" value="Genomic_DNA"/>
</dbReference>
<feature type="domain" description="A20-type" evidence="5">
    <location>
        <begin position="1"/>
        <end position="32"/>
    </location>
</feature>
<dbReference type="PROSITE" id="PS51036">
    <property type="entry name" value="ZF_A20"/>
    <property type="match status" value="1"/>
</dbReference>
<dbReference type="OrthoDB" id="428577at2759"/>
<dbReference type="OMA" id="ANKGYCS"/>
<name>A0A6A5CHJ5_NAEFO</name>
<dbReference type="SUPFAM" id="SSF81383">
    <property type="entry name" value="F-box domain"/>
    <property type="match status" value="1"/>
</dbReference>
<keyword evidence="2" id="KW-0863">Zinc-finger</keyword>
<dbReference type="InterPro" id="IPR036047">
    <property type="entry name" value="F-box-like_dom_sf"/>
</dbReference>
<dbReference type="Pfam" id="PF01754">
    <property type="entry name" value="zf-A20"/>
    <property type="match status" value="1"/>
</dbReference>
<reference evidence="6 7" key="1">
    <citation type="journal article" date="2019" name="Sci. Rep.">
        <title>Nanopore sequencing improves the draft genome of the human pathogenic amoeba Naegleria fowleri.</title>
        <authorList>
            <person name="Liechti N."/>
            <person name="Schurch N."/>
            <person name="Bruggmann R."/>
            <person name="Wittwer M."/>
        </authorList>
    </citation>
    <scope>NUCLEOTIDE SEQUENCE [LARGE SCALE GENOMIC DNA]</scope>
    <source>
        <strain evidence="6 7">ATCC 30894</strain>
    </source>
</reference>
<dbReference type="GO" id="GO:0003677">
    <property type="term" value="F:DNA binding"/>
    <property type="evidence" value="ECO:0007669"/>
    <property type="project" value="InterPro"/>
</dbReference>
<protein>
    <recommendedName>
        <fullName evidence="5">A20-type domain-containing protein</fullName>
    </recommendedName>
</protein>
<evidence type="ECO:0000313" key="6">
    <source>
        <dbReference type="EMBL" id="KAF0984738.1"/>
    </source>
</evidence>
<evidence type="ECO:0000259" key="5">
    <source>
        <dbReference type="PROSITE" id="PS51036"/>
    </source>
</evidence>
<dbReference type="SMART" id="SM00259">
    <property type="entry name" value="ZnF_A20"/>
    <property type="match status" value="1"/>
</dbReference>
<dbReference type="Gene3D" id="1.20.5.4770">
    <property type="match status" value="1"/>
</dbReference>
<dbReference type="Proteomes" id="UP000444721">
    <property type="component" value="Unassembled WGS sequence"/>
</dbReference>
<keyword evidence="3" id="KW-0862">Zinc</keyword>
<keyword evidence="1" id="KW-0479">Metal-binding</keyword>
<dbReference type="VEuPathDB" id="AmoebaDB:NF0092650"/>
<dbReference type="VEuPathDB" id="AmoebaDB:FDP41_000637"/>
<dbReference type="RefSeq" id="XP_044569451.1">
    <property type="nucleotide sequence ID" value="XM_044709997.1"/>
</dbReference>
<dbReference type="GO" id="GO:0008270">
    <property type="term" value="F:zinc ion binding"/>
    <property type="evidence" value="ECO:0007669"/>
    <property type="project" value="UniProtKB-KW"/>
</dbReference>
<dbReference type="GeneID" id="68107855"/>